<dbReference type="CDD" id="cd00342">
    <property type="entry name" value="gram_neg_porins"/>
    <property type="match status" value="1"/>
</dbReference>
<proteinExistence type="predicted"/>
<dbReference type="PANTHER" id="PTHR34501">
    <property type="entry name" value="PROTEIN YDDL-RELATED"/>
    <property type="match status" value="1"/>
</dbReference>
<dbReference type="InterPro" id="IPR002299">
    <property type="entry name" value="Porin_Neis"/>
</dbReference>
<dbReference type="SUPFAM" id="SSF56935">
    <property type="entry name" value="Porins"/>
    <property type="match status" value="1"/>
</dbReference>
<dbReference type="PANTHER" id="PTHR34501:SF9">
    <property type="entry name" value="MAJOR OUTER MEMBRANE PROTEIN P.IA"/>
    <property type="match status" value="1"/>
</dbReference>
<keyword evidence="7" id="KW-0406">Ion transport</keyword>
<dbReference type="OrthoDB" id="5289162at2"/>
<evidence type="ECO:0000256" key="9">
    <source>
        <dbReference type="ARBA" id="ARBA00023136"/>
    </source>
</evidence>
<feature type="signal peptide" evidence="11">
    <location>
        <begin position="1"/>
        <end position="30"/>
    </location>
</feature>
<keyword evidence="4" id="KW-1134">Transmembrane beta strand</keyword>
<dbReference type="Proteomes" id="UP000254537">
    <property type="component" value="Chromosome"/>
</dbReference>
<dbReference type="PRINTS" id="PR00184">
    <property type="entry name" value="NEISSPPORIN"/>
</dbReference>
<dbReference type="Gene3D" id="2.40.160.10">
    <property type="entry name" value="Porin"/>
    <property type="match status" value="1"/>
</dbReference>
<evidence type="ECO:0000256" key="1">
    <source>
        <dbReference type="ARBA" id="ARBA00004571"/>
    </source>
</evidence>
<accession>A0A345Y6K4</accession>
<dbReference type="AlphaFoldDB" id="A0A345Y6K4"/>
<evidence type="ECO:0000313" key="14">
    <source>
        <dbReference type="Proteomes" id="UP000254537"/>
    </source>
</evidence>
<evidence type="ECO:0000313" key="13">
    <source>
        <dbReference type="EMBL" id="AXK39556.1"/>
    </source>
</evidence>
<dbReference type="GO" id="GO:0046930">
    <property type="term" value="C:pore complex"/>
    <property type="evidence" value="ECO:0007669"/>
    <property type="project" value="UniProtKB-KW"/>
</dbReference>
<evidence type="ECO:0000256" key="7">
    <source>
        <dbReference type="ARBA" id="ARBA00023065"/>
    </source>
</evidence>
<dbReference type="Pfam" id="PF13609">
    <property type="entry name" value="Porin_4"/>
    <property type="match status" value="1"/>
</dbReference>
<sequence>MKHTRTTENRVMNKKLIALAIATLPAVAMADVTIYGRLVGGIERDSITQNQNGVQLTADSQGNVTGATATPNKKSTQTNVEDYLSWIGFKGQEDLGNGLKAIWQVENYIAIDGTGTTFHNQGTFASRDSFVGLAGGFGKVRLGKLTNAQRDMFDLDVWNNSNGANALDIFKRVAYRPNNSIRYDSPDFAGFSGSLLWGAGENKNAGAATNPSGKSSDVVNAGLNYRNAGFFAQYGYDKRKNANSPFGNPEGKAASAHTVEAGYGADGLLVSAGFQRTKGYHWSDRAYFNETGGFATGAADSLRTREVALTAAYSIGAWTPKVSLAKGFDQKDVDGKVNDSGYKQYILGVDYALSKRTKLSAAYGHLSFGENADYAAASGNGPSIDNLLNVKKQSTTSLSVEHWF</sequence>
<keyword evidence="6 11" id="KW-0732">Signal</keyword>
<feature type="chain" id="PRO_5016575388" evidence="11">
    <location>
        <begin position="31"/>
        <end position="404"/>
    </location>
</feature>
<dbReference type="PRINTS" id="PR00182">
    <property type="entry name" value="ECOLNEIPORIN"/>
</dbReference>
<keyword evidence="3" id="KW-0813">Transport</keyword>
<evidence type="ECO:0000256" key="6">
    <source>
        <dbReference type="ARBA" id="ARBA00022729"/>
    </source>
</evidence>
<evidence type="ECO:0000256" key="4">
    <source>
        <dbReference type="ARBA" id="ARBA00022452"/>
    </source>
</evidence>
<evidence type="ECO:0000256" key="2">
    <source>
        <dbReference type="ARBA" id="ARBA00011233"/>
    </source>
</evidence>
<comment type="subcellular location">
    <subcellularLocation>
        <location evidence="1">Cell outer membrane</location>
        <topology evidence="1">Multi-pass membrane protein</topology>
    </subcellularLocation>
</comment>
<feature type="domain" description="Porin" evidence="12">
    <location>
        <begin position="19"/>
        <end position="367"/>
    </location>
</feature>
<dbReference type="InterPro" id="IPR033900">
    <property type="entry name" value="Gram_neg_porin_domain"/>
</dbReference>
<evidence type="ECO:0000256" key="8">
    <source>
        <dbReference type="ARBA" id="ARBA00023114"/>
    </source>
</evidence>
<gene>
    <name evidence="13" type="ORF">DWG20_08945</name>
</gene>
<evidence type="ECO:0000256" key="11">
    <source>
        <dbReference type="SAM" id="SignalP"/>
    </source>
</evidence>
<dbReference type="KEGG" id="ccah:DWG20_08945"/>
<evidence type="ECO:0000256" key="5">
    <source>
        <dbReference type="ARBA" id="ARBA00022692"/>
    </source>
</evidence>
<dbReference type="GO" id="GO:0009279">
    <property type="term" value="C:cell outer membrane"/>
    <property type="evidence" value="ECO:0007669"/>
    <property type="project" value="UniProtKB-SubCell"/>
</dbReference>
<protein>
    <submittedName>
        <fullName evidence="13">Porin</fullName>
    </submittedName>
</protein>
<keyword evidence="9" id="KW-0472">Membrane</keyword>
<comment type="subunit">
    <text evidence="2">Homotrimer.</text>
</comment>
<evidence type="ECO:0000256" key="3">
    <source>
        <dbReference type="ARBA" id="ARBA00022448"/>
    </source>
</evidence>
<dbReference type="EMBL" id="CP031337">
    <property type="protein sequence ID" value="AXK39556.1"/>
    <property type="molecule type" value="Genomic_DNA"/>
</dbReference>
<dbReference type="GO" id="GO:0034220">
    <property type="term" value="P:monoatomic ion transmembrane transport"/>
    <property type="evidence" value="ECO:0007669"/>
    <property type="project" value="InterPro"/>
</dbReference>
<dbReference type="GO" id="GO:0015288">
    <property type="term" value="F:porin activity"/>
    <property type="evidence" value="ECO:0007669"/>
    <property type="project" value="UniProtKB-KW"/>
</dbReference>
<keyword evidence="8" id="KW-0626">Porin</keyword>
<keyword evidence="5" id="KW-0812">Transmembrane</keyword>
<dbReference type="InterPro" id="IPR050298">
    <property type="entry name" value="Gram-neg_bact_OMP"/>
</dbReference>
<dbReference type="InterPro" id="IPR023614">
    <property type="entry name" value="Porin_dom_sf"/>
</dbReference>
<reference evidence="13 14" key="1">
    <citation type="submission" date="2018-07" db="EMBL/GenBank/DDBJ databases">
        <title>Crenobacter cavernae sp. nov., isolated from a karst cave.</title>
        <authorList>
            <person name="Zhu H."/>
        </authorList>
    </citation>
    <scope>NUCLEOTIDE SEQUENCE [LARGE SCALE GENOMIC DNA]</scope>
    <source>
        <strain evidence="13 14">K1W11S-77</strain>
    </source>
</reference>
<keyword evidence="10" id="KW-0998">Cell outer membrane</keyword>
<evidence type="ECO:0000259" key="12">
    <source>
        <dbReference type="Pfam" id="PF13609"/>
    </source>
</evidence>
<dbReference type="InterPro" id="IPR001702">
    <property type="entry name" value="Porin_Gram-ve"/>
</dbReference>
<organism evidence="13 14">
    <name type="scientific">Crenobacter cavernae</name>
    <dbReference type="NCBI Taxonomy" id="2290923"/>
    <lineage>
        <taxon>Bacteria</taxon>
        <taxon>Pseudomonadati</taxon>
        <taxon>Pseudomonadota</taxon>
        <taxon>Betaproteobacteria</taxon>
        <taxon>Neisseriales</taxon>
        <taxon>Neisseriaceae</taxon>
        <taxon>Crenobacter</taxon>
    </lineage>
</organism>
<evidence type="ECO:0000256" key="10">
    <source>
        <dbReference type="ARBA" id="ARBA00023237"/>
    </source>
</evidence>
<name>A0A345Y6K4_9NEIS</name>